<gene>
    <name evidence="2" type="ORF">CJD38_12790</name>
</gene>
<protein>
    <submittedName>
        <fullName evidence="2">Uncharacterized protein</fullName>
    </submittedName>
</protein>
<name>A0A2T5MF04_9GAMM</name>
<comment type="caution">
    <text evidence="2">The sequence shown here is derived from an EMBL/GenBank/DDBJ whole genome shotgun (WGS) entry which is preliminary data.</text>
</comment>
<evidence type="ECO:0000313" key="2">
    <source>
        <dbReference type="EMBL" id="PTU31158.1"/>
    </source>
</evidence>
<reference evidence="2 3" key="1">
    <citation type="submission" date="2018-04" db="EMBL/GenBank/DDBJ databases">
        <title>Novel species isolated from glacier.</title>
        <authorList>
            <person name="Liu Q."/>
            <person name="Xin Y.-H."/>
        </authorList>
    </citation>
    <scope>NUCLEOTIDE SEQUENCE [LARGE SCALE GENOMIC DNA]</scope>
    <source>
        <strain evidence="2 3">GT1R17</strain>
    </source>
</reference>
<accession>A0A2T5MF04</accession>
<dbReference type="EMBL" id="QANS01000004">
    <property type="protein sequence ID" value="PTU31158.1"/>
    <property type="molecule type" value="Genomic_DNA"/>
</dbReference>
<evidence type="ECO:0000313" key="3">
    <source>
        <dbReference type="Proteomes" id="UP000244248"/>
    </source>
</evidence>
<feature type="region of interest" description="Disordered" evidence="1">
    <location>
        <begin position="133"/>
        <end position="228"/>
    </location>
</feature>
<dbReference type="AlphaFoldDB" id="A0A2T5MF04"/>
<evidence type="ECO:0000256" key="1">
    <source>
        <dbReference type="SAM" id="MobiDB-lite"/>
    </source>
</evidence>
<dbReference type="Proteomes" id="UP000244248">
    <property type="component" value="Unassembled WGS sequence"/>
</dbReference>
<feature type="compositionally biased region" description="Low complexity" evidence="1">
    <location>
        <begin position="134"/>
        <end position="147"/>
    </location>
</feature>
<proteinExistence type="predicted"/>
<keyword evidence="3" id="KW-1185">Reference proteome</keyword>
<organism evidence="2 3">
    <name type="scientific">Stenotrophobium rhamnosiphilum</name>
    <dbReference type="NCBI Taxonomy" id="2029166"/>
    <lineage>
        <taxon>Bacteria</taxon>
        <taxon>Pseudomonadati</taxon>
        <taxon>Pseudomonadota</taxon>
        <taxon>Gammaproteobacteria</taxon>
        <taxon>Nevskiales</taxon>
        <taxon>Nevskiaceae</taxon>
        <taxon>Stenotrophobium</taxon>
    </lineage>
</organism>
<feature type="compositionally biased region" description="Basic and acidic residues" evidence="1">
    <location>
        <begin position="154"/>
        <end position="168"/>
    </location>
</feature>
<sequence>MRAVIIGTGLGLCFGLGAGYWLGQNSVASEATTTASTFEASAINSSARTNIQATTATSVTPSTADTGPTGLRLVGTIVDANRKKSKGWLQEITTEATQAFAEGDSITGGYLIEAIGADMLTASKDGHQYVIRRSSTPSAASTANSAPDTGYSRSAEREAARTGRDFVERPSAVRGRNPQEQTLKSGSHREQGVRPMSAKGLAGWKDADQSENASDDAEPEEPAAKDSE</sequence>